<evidence type="ECO:0000259" key="5">
    <source>
        <dbReference type="Pfam" id="PF02650"/>
    </source>
</evidence>
<dbReference type="InterPro" id="IPR003802">
    <property type="entry name" value="Sporulation_regulator_WhiA"/>
</dbReference>
<feature type="domain" description="Sporulation regulator WhiA C-terminal" evidence="5">
    <location>
        <begin position="212"/>
        <end position="295"/>
    </location>
</feature>
<dbReference type="EMBL" id="DXCX01000030">
    <property type="protein sequence ID" value="HIY72896.1"/>
    <property type="molecule type" value="Genomic_DNA"/>
</dbReference>
<keyword evidence="1 4" id="KW-0132">Cell division</keyword>
<gene>
    <name evidence="4 7" type="primary">whiA</name>
    <name evidence="7" type="ORF">H9826_02810</name>
</gene>
<dbReference type="GO" id="GO:0043937">
    <property type="term" value="P:regulation of sporulation"/>
    <property type="evidence" value="ECO:0007669"/>
    <property type="project" value="InterPro"/>
</dbReference>
<organism evidence="7 8">
    <name type="scientific">Candidatus Intestinimonas merdavium</name>
    <dbReference type="NCBI Taxonomy" id="2838622"/>
    <lineage>
        <taxon>Bacteria</taxon>
        <taxon>Bacillati</taxon>
        <taxon>Bacillota</taxon>
        <taxon>Clostridia</taxon>
        <taxon>Eubacteriales</taxon>
        <taxon>Intestinimonas</taxon>
    </lineage>
</organism>
<accession>A0A9D2CCJ0</accession>
<evidence type="ECO:0000313" key="7">
    <source>
        <dbReference type="EMBL" id="HIY72896.1"/>
    </source>
</evidence>
<dbReference type="NCBIfam" id="TIGR00647">
    <property type="entry name" value="DNA_bind_WhiA"/>
    <property type="match status" value="1"/>
</dbReference>
<dbReference type="Pfam" id="PF14527">
    <property type="entry name" value="LAGLIDADG_WhiA"/>
    <property type="match status" value="1"/>
</dbReference>
<evidence type="ECO:0000256" key="4">
    <source>
        <dbReference type="HAMAP-Rule" id="MF_01420"/>
    </source>
</evidence>
<evidence type="ECO:0000256" key="2">
    <source>
        <dbReference type="ARBA" id="ARBA00023125"/>
    </source>
</evidence>
<dbReference type="PANTHER" id="PTHR37307:SF1">
    <property type="entry name" value="CELL DIVISION PROTEIN WHIA-RELATED"/>
    <property type="match status" value="1"/>
</dbReference>
<proteinExistence type="inferred from homology"/>
<dbReference type="InterPro" id="IPR039518">
    <property type="entry name" value="WhiA_LAGLIDADG_dom"/>
</dbReference>
<comment type="caution">
    <text evidence="7">The sequence shown here is derived from an EMBL/GenBank/DDBJ whole genome shotgun (WGS) entry which is preliminary data.</text>
</comment>
<dbReference type="PANTHER" id="PTHR37307">
    <property type="entry name" value="CELL DIVISION PROTEIN WHIA-RELATED"/>
    <property type="match status" value="1"/>
</dbReference>
<keyword evidence="3 4" id="KW-0131">Cell cycle</keyword>
<reference evidence="7" key="1">
    <citation type="journal article" date="2021" name="PeerJ">
        <title>Extensive microbial diversity within the chicken gut microbiome revealed by metagenomics and culture.</title>
        <authorList>
            <person name="Gilroy R."/>
            <person name="Ravi A."/>
            <person name="Getino M."/>
            <person name="Pursley I."/>
            <person name="Horton D.L."/>
            <person name="Alikhan N.F."/>
            <person name="Baker D."/>
            <person name="Gharbi K."/>
            <person name="Hall N."/>
            <person name="Watson M."/>
            <person name="Adriaenssens E.M."/>
            <person name="Foster-Nyarko E."/>
            <person name="Jarju S."/>
            <person name="Secka A."/>
            <person name="Antonio M."/>
            <person name="Oren A."/>
            <person name="Chaudhuri R.R."/>
            <person name="La Ragione R."/>
            <person name="Hildebrand F."/>
            <person name="Pallen M.J."/>
        </authorList>
    </citation>
    <scope>NUCLEOTIDE SEQUENCE</scope>
    <source>
        <strain evidence="7">CHK33-7979</strain>
    </source>
</reference>
<dbReference type="Gene3D" id="3.10.28.10">
    <property type="entry name" value="Homing endonucleases"/>
    <property type="match status" value="1"/>
</dbReference>
<comment type="function">
    <text evidence="4">Involved in cell division and chromosome segregation.</text>
</comment>
<dbReference type="InterPro" id="IPR023054">
    <property type="entry name" value="Sporulation_regulator_WhiA_C"/>
</dbReference>
<evidence type="ECO:0000313" key="8">
    <source>
        <dbReference type="Proteomes" id="UP000886824"/>
    </source>
</evidence>
<sequence length="298" mass="33081">MSFSNQVKTELCRGAISRRCCARAEAYGALLFCRRFTREEIRVVTASPSFAKRLPELFRRAFRVEFDAVTASAAGKQTFSLTNPAKLIAVREAFGYEPEASLAHHINFAMVEEDHCRSAFLRGAFLAGGSVSDPSKSYHLELCTTHFNVSRELAALLREAGFEPKQTTRKSNYITYFKPSETIADFLTALGAPVSAMELINTKLEKHLRGSVNRRVNCDSANLDKAVDAALEQVEAIERYARSRGLDSLPDKLRATAELRLDHPELTLAQLAALSDPPVTKSCLNHRLRKLMELAGEA</sequence>
<comment type="similarity">
    <text evidence="4">Belongs to the WhiA family.</text>
</comment>
<reference evidence="7" key="2">
    <citation type="submission" date="2021-04" db="EMBL/GenBank/DDBJ databases">
        <authorList>
            <person name="Gilroy R."/>
        </authorList>
    </citation>
    <scope>NUCLEOTIDE SEQUENCE</scope>
    <source>
        <strain evidence="7">CHK33-7979</strain>
    </source>
</reference>
<keyword evidence="2 4" id="KW-0238">DNA-binding</keyword>
<dbReference type="GO" id="GO:0051301">
    <property type="term" value="P:cell division"/>
    <property type="evidence" value="ECO:0007669"/>
    <property type="project" value="UniProtKB-UniRule"/>
</dbReference>
<dbReference type="Proteomes" id="UP000886824">
    <property type="component" value="Unassembled WGS sequence"/>
</dbReference>
<dbReference type="SUPFAM" id="SSF55608">
    <property type="entry name" value="Homing endonucleases"/>
    <property type="match status" value="1"/>
</dbReference>
<feature type="domain" description="WhiA LAGLIDADG-like" evidence="6">
    <location>
        <begin position="118"/>
        <end position="209"/>
    </location>
</feature>
<evidence type="ECO:0000256" key="1">
    <source>
        <dbReference type="ARBA" id="ARBA00022618"/>
    </source>
</evidence>
<dbReference type="AlphaFoldDB" id="A0A9D2CCJ0"/>
<evidence type="ECO:0000256" key="3">
    <source>
        <dbReference type="ARBA" id="ARBA00023306"/>
    </source>
</evidence>
<dbReference type="GO" id="GO:0003677">
    <property type="term" value="F:DNA binding"/>
    <property type="evidence" value="ECO:0007669"/>
    <property type="project" value="UniProtKB-UniRule"/>
</dbReference>
<protein>
    <recommendedName>
        <fullName evidence="4">Probable cell division protein WhiA</fullName>
    </recommendedName>
</protein>
<dbReference type="HAMAP" id="MF_01420">
    <property type="entry name" value="HTH_type_WhiA"/>
    <property type="match status" value="1"/>
</dbReference>
<evidence type="ECO:0000259" key="6">
    <source>
        <dbReference type="Pfam" id="PF14527"/>
    </source>
</evidence>
<dbReference type="Pfam" id="PF02650">
    <property type="entry name" value="HTH_WhiA"/>
    <property type="match status" value="1"/>
</dbReference>
<name>A0A9D2CCJ0_9FIRM</name>
<dbReference type="InterPro" id="IPR027434">
    <property type="entry name" value="Homing_endonucl"/>
</dbReference>